<dbReference type="Gene3D" id="3.40.50.12780">
    <property type="entry name" value="N-terminal domain of ligase-like"/>
    <property type="match status" value="1"/>
</dbReference>
<keyword evidence="2" id="KW-1185">Reference proteome</keyword>
<accession>A0A8H7CP59</accession>
<proteinExistence type="predicted"/>
<organism evidence="1 2">
    <name type="scientific">Mycena venus</name>
    <dbReference type="NCBI Taxonomy" id="2733690"/>
    <lineage>
        <taxon>Eukaryota</taxon>
        <taxon>Fungi</taxon>
        <taxon>Dikarya</taxon>
        <taxon>Basidiomycota</taxon>
        <taxon>Agaricomycotina</taxon>
        <taxon>Agaricomycetes</taxon>
        <taxon>Agaricomycetidae</taxon>
        <taxon>Agaricales</taxon>
        <taxon>Marasmiineae</taxon>
        <taxon>Mycenaceae</taxon>
        <taxon>Mycena</taxon>
    </lineage>
</organism>
<dbReference type="InterPro" id="IPR042099">
    <property type="entry name" value="ANL_N_sf"/>
</dbReference>
<comment type="caution">
    <text evidence="1">The sequence shown here is derived from an EMBL/GenBank/DDBJ whole genome shotgun (WGS) entry which is preliminary data.</text>
</comment>
<name>A0A8H7CP59_9AGAR</name>
<evidence type="ECO:0000313" key="1">
    <source>
        <dbReference type="EMBL" id="KAF7343196.1"/>
    </source>
</evidence>
<dbReference type="OrthoDB" id="3019160at2759"/>
<gene>
    <name evidence="1" type="ORF">MVEN_01750800</name>
</gene>
<reference evidence="1" key="1">
    <citation type="submission" date="2020-05" db="EMBL/GenBank/DDBJ databases">
        <title>Mycena genomes resolve the evolution of fungal bioluminescence.</title>
        <authorList>
            <person name="Tsai I.J."/>
        </authorList>
    </citation>
    <scope>NUCLEOTIDE SEQUENCE</scope>
    <source>
        <strain evidence="1">CCC161011</strain>
    </source>
</reference>
<dbReference type="Proteomes" id="UP000620124">
    <property type="component" value="Unassembled WGS sequence"/>
</dbReference>
<sequence>MAYPLPFVSRSSHSLLAQMPAHSCVFALIPIEVVKEGEDGDAQRDAITVPPVAGLDGVEGEASPFRTYDAHDEPVADAHLALLDFFSPQPIAGSSGCGSSRRGLGGRRCALQTETVSIVITPFPGAVPTKPGGATLPFFGHEPAILDPISGETAVLHVLTSVAFACLIILPSSLFLLSPFLPPSSSLPLCNSIEGILALKTPWPLVARTM</sequence>
<protein>
    <submittedName>
        <fullName evidence="1">Acetyl-coenzyme A synthetase</fullName>
    </submittedName>
</protein>
<dbReference type="AlphaFoldDB" id="A0A8H7CP59"/>
<evidence type="ECO:0000313" key="2">
    <source>
        <dbReference type="Proteomes" id="UP000620124"/>
    </source>
</evidence>
<dbReference type="EMBL" id="JACAZI010000016">
    <property type="protein sequence ID" value="KAF7343196.1"/>
    <property type="molecule type" value="Genomic_DNA"/>
</dbReference>